<organism evidence="1 2">
    <name type="scientific">Enterococcus aquimarinus</name>
    <dbReference type="NCBI Taxonomy" id="328396"/>
    <lineage>
        <taxon>Bacteria</taxon>
        <taxon>Bacillati</taxon>
        <taxon>Bacillota</taxon>
        <taxon>Bacilli</taxon>
        <taxon>Lactobacillales</taxon>
        <taxon>Enterococcaceae</taxon>
        <taxon>Enterococcus</taxon>
    </lineage>
</organism>
<proteinExistence type="predicted"/>
<gene>
    <name evidence="1" type="ORF">RU93_GL001400</name>
</gene>
<sequence length="73" mass="8721">MLEDLVIGKKYEVKTKDFQRPFVGEIKEIFEDYVLVEVEHCELIDQEKFKDKAIVKAQQYDIKGPVDEKYFFS</sequence>
<dbReference type="Proteomes" id="UP000182149">
    <property type="component" value="Unassembled WGS sequence"/>
</dbReference>
<dbReference type="AlphaFoldDB" id="A0A1L8QVA1"/>
<evidence type="ECO:0000313" key="1">
    <source>
        <dbReference type="EMBL" id="OJG11405.1"/>
    </source>
</evidence>
<dbReference type="RefSeq" id="WP_071874149.1">
    <property type="nucleotide sequence ID" value="NZ_JBHSHF010000014.1"/>
</dbReference>
<accession>A0A1L8QVA1</accession>
<name>A0A1L8QVA1_9ENTE</name>
<dbReference type="EMBL" id="JXKD01000003">
    <property type="protein sequence ID" value="OJG11405.1"/>
    <property type="molecule type" value="Genomic_DNA"/>
</dbReference>
<dbReference type="OrthoDB" id="2200032at2"/>
<evidence type="ECO:0000313" key="2">
    <source>
        <dbReference type="Proteomes" id="UP000182149"/>
    </source>
</evidence>
<protein>
    <submittedName>
        <fullName evidence="1">Transcription antitermination factor</fullName>
    </submittedName>
</protein>
<comment type="caution">
    <text evidence="1">The sequence shown here is derived from an EMBL/GenBank/DDBJ whole genome shotgun (WGS) entry which is preliminary data.</text>
</comment>
<keyword evidence="2" id="KW-1185">Reference proteome</keyword>
<dbReference type="STRING" id="328396.RU93_GL001400"/>
<reference evidence="1 2" key="1">
    <citation type="submission" date="2014-12" db="EMBL/GenBank/DDBJ databases">
        <title>Draft genome sequences of 29 type strains of Enterococci.</title>
        <authorList>
            <person name="Zhong Z."/>
            <person name="Sun Z."/>
            <person name="Liu W."/>
            <person name="Zhang W."/>
            <person name="Zhang H."/>
        </authorList>
    </citation>
    <scope>NUCLEOTIDE SEQUENCE [LARGE SCALE GENOMIC DNA]</scope>
    <source>
        <strain evidence="1 2">DSM 17690</strain>
    </source>
</reference>